<comment type="similarity">
    <text evidence="7">Belongs to the transglycosylase MltG family.</text>
</comment>
<dbReference type="PANTHER" id="PTHR30518">
    <property type="entry name" value="ENDOLYTIC MUREIN TRANSGLYCOSYLASE"/>
    <property type="match status" value="1"/>
</dbReference>
<feature type="site" description="Important for catalytic activity" evidence="7">
    <location>
        <position position="192"/>
    </location>
</feature>
<protein>
    <recommendedName>
        <fullName evidence="7">Endolytic murein transglycosylase</fullName>
        <ecNumber evidence="7">4.2.2.29</ecNumber>
    </recommendedName>
    <alternativeName>
        <fullName evidence="7">Peptidoglycan lytic transglycosylase</fullName>
    </alternativeName>
    <alternativeName>
        <fullName evidence="7">Peptidoglycan polymerization terminase</fullName>
    </alternativeName>
</protein>
<evidence type="ECO:0000313" key="9">
    <source>
        <dbReference type="Proteomes" id="UP000316495"/>
    </source>
</evidence>
<dbReference type="Proteomes" id="UP000316495">
    <property type="component" value="Unassembled WGS sequence"/>
</dbReference>
<comment type="caution">
    <text evidence="8">The sequence shown here is derived from an EMBL/GenBank/DDBJ whole genome shotgun (WGS) entry which is preliminary data.</text>
</comment>
<dbReference type="AlphaFoldDB" id="A0A554LP13"/>
<comment type="catalytic activity">
    <reaction evidence="7">
        <text>a peptidoglycan chain = a peptidoglycan chain with N-acetyl-1,6-anhydromuramyl-[peptide] at the reducing end + a peptidoglycan chain with N-acetylglucosamine at the non-reducing end.</text>
        <dbReference type="EC" id="4.2.2.29"/>
    </reaction>
</comment>
<evidence type="ECO:0000256" key="1">
    <source>
        <dbReference type="ARBA" id="ARBA00022475"/>
    </source>
</evidence>
<dbReference type="GO" id="GO:0005886">
    <property type="term" value="C:plasma membrane"/>
    <property type="evidence" value="ECO:0007669"/>
    <property type="project" value="UniProtKB-UniRule"/>
</dbReference>
<dbReference type="GO" id="GO:0009252">
    <property type="term" value="P:peptidoglycan biosynthetic process"/>
    <property type="evidence" value="ECO:0007669"/>
    <property type="project" value="UniProtKB-UniRule"/>
</dbReference>
<dbReference type="HAMAP" id="MF_02065">
    <property type="entry name" value="MltG"/>
    <property type="match status" value="1"/>
</dbReference>
<dbReference type="PANTHER" id="PTHR30518:SF2">
    <property type="entry name" value="ENDOLYTIC MUREIN TRANSGLYCOSYLASE"/>
    <property type="match status" value="1"/>
</dbReference>
<dbReference type="InterPro" id="IPR003770">
    <property type="entry name" value="MLTG-like"/>
</dbReference>
<evidence type="ECO:0000256" key="6">
    <source>
        <dbReference type="ARBA" id="ARBA00023316"/>
    </source>
</evidence>
<dbReference type="NCBIfam" id="TIGR00247">
    <property type="entry name" value="endolytic transglycosylase MltG"/>
    <property type="match status" value="1"/>
</dbReference>
<accession>A0A554LP13</accession>
<reference evidence="8 9" key="1">
    <citation type="submission" date="2017-07" db="EMBL/GenBank/DDBJ databases">
        <title>Mechanisms for carbon and nitrogen cycling indicate functional differentiation within the Candidate Phyla Radiation.</title>
        <authorList>
            <person name="Danczak R.E."/>
            <person name="Johnston M.D."/>
            <person name="Kenah C."/>
            <person name="Slattery M."/>
            <person name="Wrighton K.C."/>
            <person name="Wilkins M.J."/>
        </authorList>
    </citation>
    <scope>NUCLEOTIDE SEQUENCE [LARGE SCALE GENOMIC DNA]</scope>
    <source>
        <strain evidence="8">Athens1014_28</strain>
    </source>
</reference>
<keyword evidence="6 7" id="KW-0961">Cell wall biogenesis/degradation</keyword>
<evidence type="ECO:0000313" key="8">
    <source>
        <dbReference type="EMBL" id="TSC94613.1"/>
    </source>
</evidence>
<evidence type="ECO:0000256" key="5">
    <source>
        <dbReference type="ARBA" id="ARBA00023239"/>
    </source>
</evidence>
<dbReference type="EMBL" id="VMGN01000009">
    <property type="protein sequence ID" value="TSC94613.1"/>
    <property type="molecule type" value="Genomic_DNA"/>
</dbReference>
<evidence type="ECO:0000256" key="7">
    <source>
        <dbReference type="HAMAP-Rule" id="MF_02065"/>
    </source>
</evidence>
<proteinExistence type="inferred from homology"/>
<keyword evidence="4 7" id="KW-0472">Membrane</keyword>
<evidence type="ECO:0000256" key="4">
    <source>
        <dbReference type="ARBA" id="ARBA00023136"/>
    </source>
</evidence>
<keyword evidence="2 7" id="KW-0812">Transmembrane</keyword>
<keyword evidence="5 7" id="KW-0456">Lyase</keyword>
<dbReference type="Gene3D" id="3.30.1490.480">
    <property type="entry name" value="Endolytic murein transglycosylase"/>
    <property type="match status" value="1"/>
</dbReference>
<name>A0A554LP13_9BACT</name>
<dbReference type="Pfam" id="PF02618">
    <property type="entry name" value="YceG"/>
    <property type="match status" value="1"/>
</dbReference>
<sequence>MKRIFFIILISFLAVAIGSIFYFRWQINSPAGKSEEKAEVKIADGQSSWQVANDLKKNDLISNKVVFRVYLKIYKKTLKSGDYLITKNLSIIQVAEILNNRGHQVIKITIPEGWRKEQIAVYLSKNAGISSDDFLSLAKNSEGKLFPDTYFLTDEPTAEEVFEKMTENYQNRISGLSVDDEILAVASIVEHEAAGDADRATIAGVFYNRLKIGMKLESDVTSQYQKDTNNFAKVGVLNYKFWQPLSSGETRKIVGPFNTYQISGLPPAPICNPGLASIKATLSPENHNYYYFLYGKDGILRLATDKAGHDENIGKYL</sequence>
<dbReference type="EC" id="4.2.2.29" evidence="7"/>
<organism evidence="8 9">
    <name type="scientific">Candidatus Berkelbacteria bacterium Athens1014_28</name>
    <dbReference type="NCBI Taxonomy" id="2017145"/>
    <lineage>
        <taxon>Bacteria</taxon>
        <taxon>Candidatus Berkelbacteria</taxon>
    </lineage>
</organism>
<evidence type="ECO:0000256" key="2">
    <source>
        <dbReference type="ARBA" id="ARBA00022692"/>
    </source>
</evidence>
<keyword evidence="3 7" id="KW-1133">Transmembrane helix</keyword>
<evidence type="ECO:0000256" key="3">
    <source>
        <dbReference type="ARBA" id="ARBA00022989"/>
    </source>
</evidence>
<comment type="function">
    <text evidence="7">Functions as a peptidoglycan terminase that cleaves nascent peptidoglycan strands endolytically to terminate their elongation.</text>
</comment>
<dbReference type="GO" id="GO:0008932">
    <property type="term" value="F:lytic endotransglycosylase activity"/>
    <property type="evidence" value="ECO:0007669"/>
    <property type="project" value="UniProtKB-UniRule"/>
</dbReference>
<keyword evidence="1 7" id="KW-1003">Cell membrane</keyword>
<gene>
    <name evidence="7" type="primary">mltG</name>
    <name evidence="8" type="ORF">Athens101428_243</name>
</gene>
<dbReference type="GO" id="GO:0071555">
    <property type="term" value="P:cell wall organization"/>
    <property type="evidence" value="ECO:0007669"/>
    <property type="project" value="UniProtKB-KW"/>
</dbReference>